<reference evidence="2" key="1">
    <citation type="journal article" date="2020" name="Stud. Mycol.">
        <title>101 Dothideomycetes genomes: a test case for predicting lifestyles and emergence of pathogens.</title>
        <authorList>
            <person name="Haridas S."/>
            <person name="Albert R."/>
            <person name="Binder M."/>
            <person name="Bloem J."/>
            <person name="Labutti K."/>
            <person name="Salamov A."/>
            <person name="Andreopoulos B."/>
            <person name="Baker S."/>
            <person name="Barry K."/>
            <person name="Bills G."/>
            <person name="Bluhm B."/>
            <person name="Cannon C."/>
            <person name="Castanera R."/>
            <person name="Culley D."/>
            <person name="Daum C."/>
            <person name="Ezra D."/>
            <person name="Gonzalez J."/>
            <person name="Henrissat B."/>
            <person name="Kuo A."/>
            <person name="Liang C."/>
            <person name="Lipzen A."/>
            <person name="Lutzoni F."/>
            <person name="Magnuson J."/>
            <person name="Mondo S."/>
            <person name="Nolan M."/>
            <person name="Ohm R."/>
            <person name="Pangilinan J."/>
            <person name="Park H.-J."/>
            <person name="Ramirez L."/>
            <person name="Alfaro M."/>
            <person name="Sun H."/>
            <person name="Tritt A."/>
            <person name="Yoshinaga Y."/>
            <person name="Zwiers L.-H."/>
            <person name="Turgeon B."/>
            <person name="Goodwin S."/>
            <person name="Spatafora J."/>
            <person name="Crous P."/>
            <person name="Grigoriev I."/>
        </authorList>
    </citation>
    <scope>NUCLEOTIDE SEQUENCE</scope>
    <source>
        <strain evidence="2">CBS 119925</strain>
    </source>
</reference>
<protein>
    <submittedName>
        <fullName evidence="2">Uncharacterized protein</fullName>
    </submittedName>
</protein>
<name>A0A6A6VN30_9PLEO</name>
<dbReference type="AlphaFoldDB" id="A0A6A6VN30"/>
<sequence>MTTMISWVARPALLSCFHRTRTGPFVAIYRRLESRRRQRHSHASRTGYPHSCGCAAAAADREASKTGVNRLRICLEFLSLRSRASGTSPSRPTTCPCSDCCRR</sequence>
<dbReference type="EMBL" id="MU006563">
    <property type="protein sequence ID" value="KAF2750557.1"/>
    <property type="molecule type" value="Genomic_DNA"/>
</dbReference>
<evidence type="ECO:0000256" key="1">
    <source>
        <dbReference type="SAM" id="MobiDB-lite"/>
    </source>
</evidence>
<gene>
    <name evidence="2" type="ORF">M011DRAFT_174167</name>
</gene>
<feature type="compositionally biased region" description="Polar residues" evidence="1">
    <location>
        <begin position="83"/>
        <end position="96"/>
    </location>
</feature>
<evidence type="ECO:0000313" key="3">
    <source>
        <dbReference type="Proteomes" id="UP000799440"/>
    </source>
</evidence>
<organism evidence="2 3">
    <name type="scientific">Sporormia fimetaria CBS 119925</name>
    <dbReference type="NCBI Taxonomy" id="1340428"/>
    <lineage>
        <taxon>Eukaryota</taxon>
        <taxon>Fungi</taxon>
        <taxon>Dikarya</taxon>
        <taxon>Ascomycota</taxon>
        <taxon>Pezizomycotina</taxon>
        <taxon>Dothideomycetes</taxon>
        <taxon>Pleosporomycetidae</taxon>
        <taxon>Pleosporales</taxon>
        <taxon>Sporormiaceae</taxon>
        <taxon>Sporormia</taxon>
    </lineage>
</organism>
<evidence type="ECO:0000313" key="2">
    <source>
        <dbReference type="EMBL" id="KAF2750557.1"/>
    </source>
</evidence>
<accession>A0A6A6VN30</accession>
<proteinExistence type="predicted"/>
<feature type="region of interest" description="Disordered" evidence="1">
    <location>
        <begin position="83"/>
        <end position="103"/>
    </location>
</feature>
<dbReference type="Proteomes" id="UP000799440">
    <property type="component" value="Unassembled WGS sequence"/>
</dbReference>
<keyword evidence="3" id="KW-1185">Reference proteome</keyword>